<dbReference type="AlphaFoldDB" id="A0A6M0S798"/>
<comment type="caution">
    <text evidence="1">The sequence shown here is derived from an EMBL/GenBank/DDBJ whole genome shotgun (WGS) entry which is preliminary data.</text>
</comment>
<organism evidence="1 2">
    <name type="scientific">Adonisia turfae CCMR0082</name>
    <dbReference type="NCBI Taxonomy" id="2304604"/>
    <lineage>
        <taxon>Bacteria</taxon>
        <taxon>Bacillati</taxon>
        <taxon>Cyanobacteriota</taxon>
        <taxon>Adonisia</taxon>
        <taxon>Adonisia turfae</taxon>
    </lineage>
</organism>
<gene>
    <name evidence="1" type="ORF">D0962_16245</name>
</gene>
<proteinExistence type="predicted"/>
<sequence>MFCITTQNLRSSQVSDLLIQLTDASLGLQGNIQRNGFLFPNLQGTQLEALINYFETQSIQNTAITSSSIRVSPITPSDSSTEALEESLRSFRVVVEELFRSEKFNFVAETGFCLIGLDDDLENQVRPQLEALGATINILPDTVTPGNPSHRVSGYILFDRTYAKQIRKRKLVIA</sequence>
<reference evidence="1 2" key="1">
    <citation type="journal article" date="2020" name="Microb. Ecol.">
        <title>Ecogenomics of the Marine Benthic Filamentous Cyanobacterium Adonisia.</title>
        <authorList>
            <person name="Walter J.M."/>
            <person name="Coutinho F.H."/>
            <person name="Leomil L."/>
            <person name="Hargreaves P.I."/>
            <person name="Campeao M.E."/>
            <person name="Vieira V.V."/>
            <person name="Silva B.S."/>
            <person name="Fistarol G.O."/>
            <person name="Salomon P.S."/>
            <person name="Sawabe T."/>
            <person name="Mino S."/>
            <person name="Hosokawa M."/>
            <person name="Miyashita H."/>
            <person name="Maruyama F."/>
            <person name="van Verk M.C."/>
            <person name="Dutilh B.E."/>
            <person name="Thompson C.C."/>
            <person name="Thompson F.L."/>
        </authorList>
    </citation>
    <scope>NUCLEOTIDE SEQUENCE [LARGE SCALE GENOMIC DNA]</scope>
    <source>
        <strain evidence="1 2">CCMR0082</strain>
    </source>
</reference>
<dbReference type="Proteomes" id="UP000473574">
    <property type="component" value="Unassembled WGS sequence"/>
</dbReference>
<accession>A0A6M0S798</accession>
<evidence type="ECO:0000313" key="1">
    <source>
        <dbReference type="EMBL" id="NEZ64324.1"/>
    </source>
</evidence>
<evidence type="ECO:0000313" key="2">
    <source>
        <dbReference type="Proteomes" id="UP000473574"/>
    </source>
</evidence>
<name>A0A6M0S798_9CYAN</name>
<dbReference type="EMBL" id="QZCE01000002">
    <property type="protein sequence ID" value="NEZ64324.1"/>
    <property type="molecule type" value="Genomic_DNA"/>
</dbReference>
<protein>
    <submittedName>
        <fullName evidence="1">Uncharacterized protein</fullName>
    </submittedName>
</protein>
<dbReference type="RefSeq" id="WP_163664509.1">
    <property type="nucleotide sequence ID" value="NZ_QZCE01000002.1"/>
</dbReference>